<evidence type="ECO:0000256" key="1">
    <source>
        <dbReference type="ARBA" id="ARBA00012493"/>
    </source>
</evidence>
<dbReference type="PANTHER" id="PTHR37984">
    <property type="entry name" value="PROTEIN CBG26694"/>
    <property type="match status" value="1"/>
</dbReference>
<dbReference type="STRING" id="70415.A0A5S6QQ99"/>
<dbReference type="WBParaSite" id="TMUE_2000009047.1">
    <property type="protein sequence ID" value="TMUE_2000009047.1"/>
    <property type="gene ID" value="WBGene00300502"/>
</dbReference>
<dbReference type="InterPro" id="IPR041588">
    <property type="entry name" value="Integrase_H2C2"/>
</dbReference>
<feature type="domain" description="Integrase zinc-binding" evidence="2">
    <location>
        <begin position="50"/>
        <end position="106"/>
    </location>
</feature>
<dbReference type="Pfam" id="PF17921">
    <property type="entry name" value="Integrase_H2C2"/>
    <property type="match status" value="1"/>
</dbReference>
<keyword evidence="3" id="KW-1185">Reference proteome</keyword>
<evidence type="ECO:0000259" key="2">
    <source>
        <dbReference type="Pfam" id="PF17921"/>
    </source>
</evidence>
<dbReference type="AlphaFoldDB" id="A0A5S6QQ99"/>
<dbReference type="Proteomes" id="UP000046395">
    <property type="component" value="Unassembled WGS sequence"/>
</dbReference>
<dbReference type="FunFam" id="1.10.340.70:FF:000001">
    <property type="entry name" value="Retrovirus-related Pol polyprotein from transposon gypsy-like Protein"/>
    <property type="match status" value="1"/>
</dbReference>
<protein>
    <recommendedName>
        <fullName evidence="1">RNA-directed DNA polymerase</fullName>
        <ecNumber evidence="1">2.7.7.49</ecNumber>
    </recommendedName>
</protein>
<accession>A0A5S6QQ99</accession>
<name>A0A5S6QQ99_TRIMR</name>
<dbReference type="Gene3D" id="1.10.340.70">
    <property type="match status" value="1"/>
</dbReference>
<evidence type="ECO:0000313" key="3">
    <source>
        <dbReference type="Proteomes" id="UP000046395"/>
    </source>
</evidence>
<reference evidence="4" key="1">
    <citation type="submission" date="2019-12" db="UniProtKB">
        <authorList>
            <consortium name="WormBaseParasite"/>
        </authorList>
    </citation>
    <scope>IDENTIFICATION</scope>
</reference>
<organism evidence="3 4">
    <name type="scientific">Trichuris muris</name>
    <name type="common">Mouse whipworm</name>
    <dbReference type="NCBI Taxonomy" id="70415"/>
    <lineage>
        <taxon>Eukaryota</taxon>
        <taxon>Metazoa</taxon>
        <taxon>Ecdysozoa</taxon>
        <taxon>Nematoda</taxon>
        <taxon>Enoplea</taxon>
        <taxon>Dorylaimia</taxon>
        <taxon>Trichinellida</taxon>
        <taxon>Trichuridae</taxon>
        <taxon>Trichuris</taxon>
    </lineage>
</organism>
<dbReference type="GO" id="GO:0003964">
    <property type="term" value="F:RNA-directed DNA polymerase activity"/>
    <property type="evidence" value="ECO:0007669"/>
    <property type="project" value="UniProtKB-EC"/>
</dbReference>
<proteinExistence type="predicted"/>
<sequence>MRLKQQNDPDVATLLTAKRLNDLILVPRQRNKTVSILAANWNRLCIKDVVPKEMIPQVLHQCHAAATAGHLGEEKTLARVREQFYWPGYRADVKRYIKTCWECNARDDPVPKGRAPLQSQLADYTWQRIAVDIADAFSKFAEAIPMPNQESTTVATALVHDVFCRPSAKN</sequence>
<dbReference type="PANTHER" id="PTHR37984:SF15">
    <property type="entry name" value="INTEGRASE CATALYTIC DOMAIN-CONTAINING PROTEIN"/>
    <property type="match status" value="1"/>
</dbReference>
<dbReference type="InterPro" id="IPR050951">
    <property type="entry name" value="Retrovirus_Pol_polyprotein"/>
</dbReference>
<evidence type="ECO:0000313" key="4">
    <source>
        <dbReference type="WBParaSite" id="TMUE_2000009047.1"/>
    </source>
</evidence>
<dbReference type="EC" id="2.7.7.49" evidence="1"/>